<reference evidence="1 2" key="1">
    <citation type="submission" date="2015-12" db="EMBL/GenBank/DDBJ databases">
        <title>Bacillus cereus Group isolate.</title>
        <authorList>
            <person name="Kovac J."/>
        </authorList>
    </citation>
    <scope>NUCLEOTIDE SEQUENCE [LARGE SCALE GENOMIC DNA]</scope>
    <source>
        <strain evidence="1 2">FSL K6-0073</strain>
    </source>
</reference>
<dbReference type="AlphaFoldDB" id="A0A9X0MKE0"/>
<dbReference type="RefSeq" id="WP_061662631.1">
    <property type="nucleotide sequence ID" value="NZ_LOMO01000001.1"/>
</dbReference>
<comment type="caution">
    <text evidence="1">The sequence shown here is derived from an EMBL/GenBank/DDBJ whole genome shotgun (WGS) entry which is preliminary data.</text>
</comment>
<gene>
    <name evidence="1" type="ORF">AT268_32960</name>
</gene>
<proteinExistence type="predicted"/>
<evidence type="ECO:0000313" key="2">
    <source>
        <dbReference type="Proteomes" id="UP000075476"/>
    </source>
</evidence>
<name>A0A9X0MKE0_BACCE</name>
<dbReference type="EMBL" id="LOMO01000001">
    <property type="protein sequence ID" value="KXY51295.1"/>
    <property type="molecule type" value="Genomic_DNA"/>
</dbReference>
<organism evidence="1 2">
    <name type="scientific">Bacillus cereus</name>
    <dbReference type="NCBI Taxonomy" id="1396"/>
    <lineage>
        <taxon>Bacteria</taxon>
        <taxon>Bacillati</taxon>
        <taxon>Bacillota</taxon>
        <taxon>Bacilli</taxon>
        <taxon>Bacillales</taxon>
        <taxon>Bacillaceae</taxon>
        <taxon>Bacillus</taxon>
        <taxon>Bacillus cereus group</taxon>
    </lineage>
</organism>
<protein>
    <submittedName>
        <fullName evidence="1">Uncharacterized protein</fullName>
    </submittedName>
</protein>
<sequence length="87" mass="10000">MSLKRKSESLNDLKSVIMFFIKDVKTDLFITTKGKKLYRANAYECKSEGLLCQVGDIDGGKTVLVEYPDIKRIEDKIEGIVYYEINE</sequence>
<dbReference type="Proteomes" id="UP000075476">
    <property type="component" value="Unassembled WGS sequence"/>
</dbReference>
<accession>A0A9X0MKE0</accession>
<evidence type="ECO:0000313" key="1">
    <source>
        <dbReference type="EMBL" id="KXY51295.1"/>
    </source>
</evidence>